<dbReference type="EMBL" id="CAXIEN010000164">
    <property type="protein sequence ID" value="CAL1283107.1"/>
    <property type="molecule type" value="Genomic_DNA"/>
</dbReference>
<proteinExistence type="predicted"/>
<comment type="caution">
    <text evidence="1">The sequence shown here is derived from an EMBL/GenBank/DDBJ whole genome shotgun (WGS) entry which is preliminary data.</text>
</comment>
<feature type="non-terminal residue" evidence="1">
    <location>
        <position position="52"/>
    </location>
</feature>
<organism evidence="1 2">
    <name type="scientific">Larinioides sclopetarius</name>
    <dbReference type="NCBI Taxonomy" id="280406"/>
    <lineage>
        <taxon>Eukaryota</taxon>
        <taxon>Metazoa</taxon>
        <taxon>Ecdysozoa</taxon>
        <taxon>Arthropoda</taxon>
        <taxon>Chelicerata</taxon>
        <taxon>Arachnida</taxon>
        <taxon>Araneae</taxon>
        <taxon>Araneomorphae</taxon>
        <taxon>Entelegynae</taxon>
        <taxon>Araneoidea</taxon>
        <taxon>Araneidae</taxon>
        <taxon>Larinioides</taxon>
    </lineage>
</organism>
<reference evidence="1 2" key="1">
    <citation type="submission" date="2024-04" db="EMBL/GenBank/DDBJ databases">
        <authorList>
            <person name="Rising A."/>
            <person name="Reimegard J."/>
            <person name="Sonavane S."/>
            <person name="Akerstrom W."/>
            <person name="Nylinder S."/>
            <person name="Hedman E."/>
            <person name="Kallberg Y."/>
        </authorList>
    </citation>
    <scope>NUCLEOTIDE SEQUENCE [LARGE SCALE GENOMIC DNA]</scope>
</reference>
<protein>
    <submittedName>
        <fullName evidence="1">Uncharacterized protein</fullName>
    </submittedName>
</protein>
<sequence>MYSVLLNIDGPKPQRFLLLNPTIHSNPGTDENCKDDNILNFLQLPLRCHIPK</sequence>
<dbReference type="AlphaFoldDB" id="A0AAV2AGR9"/>
<evidence type="ECO:0000313" key="1">
    <source>
        <dbReference type="EMBL" id="CAL1283107.1"/>
    </source>
</evidence>
<dbReference type="Proteomes" id="UP001497382">
    <property type="component" value="Unassembled WGS sequence"/>
</dbReference>
<evidence type="ECO:0000313" key="2">
    <source>
        <dbReference type="Proteomes" id="UP001497382"/>
    </source>
</evidence>
<gene>
    <name evidence="1" type="ORF">LARSCL_LOCUS12409</name>
</gene>
<keyword evidence="2" id="KW-1185">Reference proteome</keyword>
<name>A0AAV2AGR9_9ARAC</name>
<accession>A0AAV2AGR9</accession>